<evidence type="ECO:0000313" key="1">
    <source>
        <dbReference type="EMBL" id="VDL65602.1"/>
    </source>
</evidence>
<dbReference type="AlphaFoldDB" id="A0A0N4XHL0"/>
<name>A0A0N4XHL0_NIPBR</name>
<dbReference type="EMBL" id="UYSL01001990">
    <property type="protein sequence ID" value="VDL65602.1"/>
    <property type="molecule type" value="Genomic_DNA"/>
</dbReference>
<sequence>MLECLRDDYKGELECAKRQVWLKGDAVAKRAELVDRWEEMAEVFMSADEGSLLAEINDKVWDEKEKLKVRLCYENRSKDRPIYVPEYFVHERLIQLR</sequence>
<keyword evidence="2" id="KW-1185">Reference proteome</keyword>
<dbReference type="Proteomes" id="UP000271162">
    <property type="component" value="Unassembled WGS sequence"/>
</dbReference>
<accession>A0A0N4XHL0</accession>
<proteinExistence type="predicted"/>
<reference evidence="3" key="1">
    <citation type="submission" date="2017-02" db="UniProtKB">
        <authorList>
            <consortium name="WormBaseParasite"/>
        </authorList>
    </citation>
    <scope>IDENTIFICATION</scope>
</reference>
<organism evidence="3">
    <name type="scientific">Nippostrongylus brasiliensis</name>
    <name type="common">Rat hookworm</name>
    <dbReference type="NCBI Taxonomy" id="27835"/>
    <lineage>
        <taxon>Eukaryota</taxon>
        <taxon>Metazoa</taxon>
        <taxon>Ecdysozoa</taxon>
        <taxon>Nematoda</taxon>
        <taxon>Chromadorea</taxon>
        <taxon>Rhabditida</taxon>
        <taxon>Rhabditina</taxon>
        <taxon>Rhabditomorpha</taxon>
        <taxon>Strongyloidea</taxon>
        <taxon>Heligmosomidae</taxon>
        <taxon>Nippostrongylus</taxon>
    </lineage>
</organism>
<dbReference type="WBParaSite" id="NBR_0000201201-mRNA-1">
    <property type="protein sequence ID" value="NBR_0000201201-mRNA-1"/>
    <property type="gene ID" value="NBR_0000201201"/>
</dbReference>
<protein>
    <submittedName>
        <fullName evidence="3">Reverse transcriptase domain-containing protein</fullName>
    </submittedName>
</protein>
<evidence type="ECO:0000313" key="2">
    <source>
        <dbReference type="Proteomes" id="UP000271162"/>
    </source>
</evidence>
<evidence type="ECO:0000313" key="3">
    <source>
        <dbReference type="WBParaSite" id="NBR_0000201201-mRNA-1"/>
    </source>
</evidence>
<gene>
    <name evidence="1" type="ORF">NBR_LOCUS2013</name>
</gene>
<reference evidence="1 2" key="2">
    <citation type="submission" date="2018-11" db="EMBL/GenBank/DDBJ databases">
        <authorList>
            <consortium name="Pathogen Informatics"/>
        </authorList>
    </citation>
    <scope>NUCLEOTIDE SEQUENCE [LARGE SCALE GENOMIC DNA]</scope>
</reference>